<sequence>MISKINQQQAEENEEFFDAFETPLDLEKASTSIFSRDSFRHPLGKSITSISDLRDSGSLHESVFHTIGHTVDKPKVRSFSLKRGTNKSDLPTKLRSEIIEPASFSNFHLAQEINIVGESKTEVWILKFSQNSKHLAITGDSGIISIYDLNIDLSNKNELINPTPSLILNHHTDKVTDISWNQDGLLLSSSLDSTVKLWRNSENPVMTFIHPCPVHSVCFHPMVPGYFATAGHDRIIRIVNISTSQVEANYKASNDIYVIKYSPQGEFLAAGLSHGRVIFYQSPSFDLKLRFHSILKSRNHSGFKRFGKKVTGLEFMDNDVILITTNDSRSRLFQYKTGNLLQKYKGAVNSKHPISANFSSDFNHIICGSEKGKFVIWKTMGENELKHPEKNNNFEIFQARNEKLSEFSIFSPKRIVSIANSKFTAKEVSEVIFTIGSHKALKIFYYFN</sequence>
<dbReference type="PANTHER" id="PTHR14221:SF0">
    <property type="entry name" value="WD REPEAT-CONTAINING PROTEIN 44"/>
    <property type="match status" value="1"/>
</dbReference>
<dbReference type="PROSITE" id="PS50082">
    <property type="entry name" value="WD_REPEATS_2"/>
    <property type="match status" value="1"/>
</dbReference>
<accession>A0AAU9J4R7</accession>
<dbReference type="Pfam" id="PF00400">
    <property type="entry name" value="WD40"/>
    <property type="match status" value="1"/>
</dbReference>
<feature type="repeat" description="WD" evidence="3">
    <location>
        <begin position="168"/>
        <end position="198"/>
    </location>
</feature>
<evidence type="ECO:0000313" key="5">
    <source>
        <dbReference type="Proteomes" id="UP001162131"/>
    </source>
</evidence>
<dbReference type="Proteomes" id="UP001162131">
    <property type="component" value="Unassembled WGS sequence"/>
</dbReference>
<keyword evidence="1 3" id="KW-0853">WD repeat</keyword>
<dbReference type="InterPro" id="IPR015943">
    <property type="entry name" value="WD40/YVTN_repeat-like_dom_sf"/>
</dbReference>
<name>A0AAU9J4R7_9CILI</name>
<comment type="caution">
    <text evidence="4">The sequence shown here is derived from an EMBL/GenBank/DDBJ whole genome shotgun (WGS) entry which is preliminary data.</text>
</comment>
<keyword evidence="5" id="KW-1185">Reference proteome</keyword>
<gene>
    <name evidence="4" type="ORF">BSTOLATCC_MIC29795</name>
</gene>
<proteinExistence type="predicted"/>
<dbReference type="AlphaFoldDB" id="A0AAU9J4R7"/>
<dbReference type="Gene3D" id="2.130.10.10">
    <property type="entry name" value="YVTN repeat-like/Quinoprotein amine dehydrogenase"/>
    <property type="match status" value="1"/>
</dbReference>
<evidence type="ECO:0000313" key="4">
    <source>
        <dbReference type="EMBL" id="CAG9321890.1"/>
    </source>
</evidence>
<dbReference type="EMBL" id="CAJZBQ010000029">
    <property type="protein sequence ID" value="CAG9321890.1"/>
    <property type="molecule type" value="Genomic_DNA"/>
</dbReference>
<keyword evidence="2" id="KW-0677">Repeat</keyword>
<evidence type="ECO:0000256" key="3">
    <source>
        <dbReference type="PROSITE-ProRule" id="PRU00221"/>
    </source>
</evidence>
<organism evidence="4 5">
    <name type="scientific">Blepharisma stoltei</name>
    <dbReference type="NCBI Taxonomy" id="1481888"/>
    <lineage>
        <taxon>Eukaryota</taxon>
        <taxon>Sar</taxon>
        <taxon>Alveolata</taxon>
        <taxon>Ciliophora</taxon>
        <taxon>Postciliodesmatophora</taxon>
        <taxon>Heterotrichea</taxon>
        <taxon>Heterotrichida</taxon>
        <taxon>Blepharismidae</taxon>
        <taxon>Blepharisma</taxon>
    </lineage>
</organism>
<dbReference type="InterPro" id="IPR036322">
    <property type="entry name" value="WD40_repeat_dom_sf"/>
</dbReference>
<dbReference type="SMART" id="SM00320">
    <property type="entry name" value="WD40"/>
    <property type="match status" value="6"/>
</dbReference>
<protein>
    <submittedName>
        <fullName evidence="4">Uncharacterized protein</fullName>
    </submittedName>
</protein>
<dbReference type="SUPFAM" id="SSF50978">
    <property type="entry name" value="WD40 repeat-like"/>
    <property type="match status" value="1"/>
</dbReference>
<reference evidence="4" key="1">
    <citation type="submission" date="2021-09" db="EMBL/GenBank/DDBJ databases">
        <authorList>
            <consortium name="AG Swart"/>
            <person name="Singh M."/>
            <person name="Singh A."/>
            <person name="Seah K."/>
            <person name="Emmerich C."/>
        </authorList>
    </citation>
    <scope>NUCLEOTIDE SEQUENCE</scope>
    <source>
        <strain evidence="4">ATCC30299</strain>
    </source>
</reference>
<dbReference type="PANTHER" id="PTHR14221">
    <property type="entry name" value="WD REPEAT DOMAIN 44"/>
    <property type="match status" value="1"/>
</dbReference>
<dbReference type="InterPro" id="IPR001680">
    <property type="entry name" value="WD40_rpt"/>
</dbReference>
<dbReference type="InterPro" id="IPR040324">
    <property type="entry name" value="WDR44/Dgr2"/>
</dbReference>
<dbReference type="PROSITE" id="PS50294">
    <property type="entry name" value="WD_REPEATS_REGION"/>
    <property type="match status" value="1"/>
</dbReference>
<evidence type="ECO:0000256" key="2">
    <source>
        <dbReference type="ARBA" id="ARBA00022737"/>
    </source>
</evidence>
<evidence type="ECO:0000256" key="1">
    <source>
        <dbReference type="ARBA" id="ARBA00022574"/>
    </source>
</evidence>